<dbReference type="CDD" id="cd10318">
    <property type="entry name" value="RGL11"/>
    <property type="match status" value="1"/>
</dbReference>
<dbReference type="AlphaFoldDB" id="A0A5C6UKR7"/>
<proteinExistence type="predicted"/>
<evidence type="ECO:0000313" key="4">
    <source>
        <dbReference type="Proteomes" id="UP000321250"/>
    </source>
</evidence>
<dbReference type="InterPro" id="IPR041624">
    <property type="entry name" value="RGI_lyase"/>
</dbReference>
<feature type="domain" description="Rhamnogalacturonan lyase family 11 C-terminal" evidence="2">
    <location>
        <begin position="229"/>
        <end position="599"/>
    </location>
</feature>
<dbReference type="Proteomes" id="UP000321250">
    <property type="component" value="Unassembled WGS sequence"/>
</dbReference>
<dbReference type="SUPFAM" id="SSF69318">
    <property type="entry name" value="Integrin alpha N-terminal domain"/>
    <property type="match status" value="1"/>
</dbReference>
<feature type="domain" description="Rhamnogalacturonan lyase family 11 C-terminal" evidence="2">
    <location>
        <begin position="79"/>
        <end position="212"/>
    </location>
</feature>
<evidence type="ECO:0000259" key="1">
    <source>
        <dbReference type="Pfam" id="PF18370"/>
    </source>
</evidence>
<dbReference type="InterPro" id="IPR028994">
    <property type="entry name" value="Integrin_alpha_N"/>
</dbReference>
<dbReference type="InterPro" id="IPR034641">
    <property type="entry name" value="RGL11"/>
</dbReference>
<accession>A0A5C6UKR7</accession>
<organism evidence="3 4">
    <name type="scientific">Sphingomonas ginsenosidivorax</name>
    <dbReference type="NCBI Taxonomy" id="862135"/>
    <lineage>
        <taxon>Bacteria</taxon>
        <taxon>Pseudomonadati</taxon>
        <taxon>Pseudomonadota</taxon>
        <taxon>Alphaproteobacteria</taxon>
        <taxon>Sphingomonadales</taxon>
        <taxon>Sphingomonadaceae</taxon>
        <taxon>Sphingomonas</taxon>
    </lineage>
</organism>
<dbReference type="InterPro" id="IPR013783">
    <property type="entry name" value="Ig-like_fold"/>
</dbReference>
<gene>
    <name evidence="3" type="ORF">FSB78_17815</name>
</gene>
<evidence type="ECO:0000313" key="3">
    <source>
        <dbReference type="EMBL" id="TXC73020.1"/>
    </source>
</evidence>
<feature type="domain" description="Rhamnogalacturonan I lyase beta-sheet" evidence="1">
    <location>
        <begin position="1"/>
        <end position="62"/>
    </location>
</feature>
<dbReference type="Pfam" id="PF21348">
    <property type="entry name" value="RGL11_C"/>
    <property type="match status" value="2"/>
</dbReference>
<dbReference type="PANTHER" id="PTHR43118">
    <property type="entry name" value="RHAMNOGALACTURONAN LYASE (EUROFUNG)"/>
    <property type="match status" value="1"/>
</dbReference>
<evidence type="ECO:0000259" key="2">
    <source>
        <dbReference type="Pfam" id="PF21348"/>
    </source>
</evidence>
<dbReference type="Gene3D" id="2.60.40.10">
    <property type="entry name" value="Immunoglobulins"/>
    <property type="match status" value="1"/>
</dbReference>
<keyword evidence="4" id="KW-1185">Reference proteome</keyword>
<dbReference type="EMBL" id="VOQR01000001">
    <property type="protein sequence ID" value="TXC73020.1"/>
    <property type="molecule type" value="Genomic_DNA"/>
</dbReference>
<dbReference type="Pfam" id="PF18370">
    <property type="entry name" value="RGI_lyase"/>
    <property type="match status" value="1"/>
</dbReference>
<keyword evidence="3" id="KW-0456">Lyase</keyword>
<dbReference type="InterPro" id="IPR049366">
    <property type="entry name" value="RGL11_C"/>
</dbReference>
<name>A0A5C6UKR7_9SPHN</name>
<sequence length="602" mass="65848">MVAVPAQGGGVLVSWRSLQADPKGARFDVYRDDRKISPAPVSDSTNFVDAKGDGTGRYSVRMAGARASLGTATVWKPGYLSISLTPPADGVTPSGERYSYNANDASVGDLDGDGRYEIILKWDPSNSHDNSQAGYTGNVFVDAYTLDGKRLWRIDLGRNIRAGAHYTQFQVADYDGDGRAEVAMKTADATVDGVGTIIGDAKADWRGREGEVPQRDRTGAKVLADGTKVAPLEGRIIKGPEFLTVFDGRTGRALATAAYDPPRSASLTPSYDEMDRVWGDGYGNRVDRFLAGTAYLDGRLPSMVFGRGYYARTVVAAWDYRGGKLTKRWTFDSSAPGNADYASRGNHQMSIADVDRDGRDEVIYGSMAIDDTGKGLWTQPLFHGDAMHVGDLDPSRPGLEKFGVHEEVKRNGGIGSALLDARTGEVLWTKPAETDTGRGLSADIDPRHLGEEMWGSNSPDLFDVHGKAIGPHPRQTNFAIWWDGDRLRELLDGTTISKWDWRTGTATTLLKGEGMASDNGTKANPTLQADLIGDWREEVVWRSADNRELRIYTTPFPTTHRYVTLTQDPVYRAGVAWQNTAYNQPPHTGFYLGEPMETEDVK</sequence>
<protein>
    <submittedName>
        <fullName evidence="3">Rhamnogalacturonan lyase</fullName>
    </submittedName>
</protein>
<reference evidence="3 4" key="1">
    <citation type="journal article" date="2013" name="Antonie Van Leeuwenhoek">
        <title>Sphingomonas ginsenosidivorax sp. nov., with the ability to transform ginsenosides.</title>
        <authorList>
            <person name="Jin X.F."/>
            <person name="Kim J.K."/>
            <person name="Liu Q.M."/>
            <person name="Kang M.S."/>
            <person name="He D."/>
            <person name="Jin F.X."/>
            <person name="Kim S.C."/>
            <person name="Im W.T."/>
        </authorList>
    </citation>
    <scope>NUCLEOTIDE SEQUENCE [LARGE SCALE GENOMIC DNA]</scope>
    <source>
        <strain evidence="3 4">KHI67</strain>
    </source>
</reference>
<dbReference type="PANTHER" id="PTHR43118:SF1">
    <property type="entry name" value="RHAMNOGALACTURONAN LYASE (EUROFUNG)"/>
    <property type="match status" value="1"/>
</dbReference>
<dbReference type="GO" id="GO:0016829">
    <property type="term" value="F:lyase activity"/>
    <property type="evidence" value="ECO:0007669"/>
    <property type="project" value="UniProtKB-KW"/>
</dbReference>
<comment type="caution">
    <text evidence="3">The sequence shown here is derived from an EMBL/GenBank/DDBJ whole genome shotgun (WGS) entry which is preliminary data.</text>
</comment>